<proteinExistence type="predicted"/>
<dbReference type="AlphaFoldDB" id="A0A6M3Y6I6"/>
<organism evidence="3">
    <name type="scientific">viral metagenome</name>
    <dbReference type="NCBI Taxonomy" id="1070528"/>
    <lineage>
        <taxon>unclassified sequences</taxon>
        <taxon>metagenomes</taxon>
        <taxon>organismal metagenomes</taxon>
    </lineage>
</organism>
<evidence type="ECO:0000313" key="1">
    <source>
        <dbReference type="EMBL" id="QJA61105.1"/>
    </source>
</evidence>
<name>A0A6M3Y6I6_9ZZZZ</name>
<gene>
    <name evidence="2" type="ORF">MM415A00305_0055</name>
    <name evidence="1" type="ORF">MM415B01000_0031</name>
    <name evidence="3" type="ORF">TM448B06662_0006</name>
</gene>
<protein>
    <submittedName>
        <fullName evidence="3">Uncharacterized protein</fullName>
    </submittedName>
</protein>
<dbReference type="EMBL" id="MT145157">
    <property type="protein sequence ID" value="QJI04196.1"/>
    <property type="molecule type" value="Genomic_DNA"/>
</dbReference>
<reference evidence="3" key="1">
    <citation type="submission" date="2020-03" db="EMBL/GenBank/DDBJ databases">
        <title>The deep terrestrial virosphere.</title>
        <authorList>
            <person name="Holmfeldt K."/>
            <person name="Nilsson E."/>
            <person name="Simone D."/>
            <person name="Lopez-Fernandez M."/>
            <person name="Wu X."/>
            <person name="de Brujin I."/>
            <person name="Lundin D."/>
            <person name="Andersson A."/>
            <person name="Bertilsson S."/>
            <person name="Dopson M."/>
        </authorList>
    </citation>
    <scope>NUCLEOTIDE SEQUENCE</scope>
    <source>
        <strain evidence="2">MM415A00305</strain>
        <strain evidence="1">MM415B01000</strain>
        <strain evidence="3">TM448B06662</strain>
    </source>
</reference>
<sequence>MSKWIGKDMYDEDKPCFDGYKFSFGEDDGPMECDDNDENCLHPCPNGADSEDGWENCPYGALSSWYMDGTPPQRKGEATNE</sequence>
<dbReference type="EMBL" id="MT142506">
    <property type="protein sequence ID" value="QJA83257.1"/>
    <property type="molecule type" value="Genomic_DNA"/>
</dbReference>
<accession>A0A6M3Y6I6</accession>
<evidence type="ECO:0000313" key="3">
    <source>
        <dbReference type="EMBL" id="QJI04196.1"/>
    </source>
</evidence>
<dbReference type="EMBL" id="MT141430">
    <property type="protein sequence ID" value="QJA61105.1"/>
    <property type="molecule type" value="Genomic_DNA"/>
</dbReference>
<evidence type="ECO:0000313" key="2">
    <source>
        <dbReference type="EMBL" id="QJA83257.1"/>
    </source>
</evidence>